<dbReference type="RefSeq" id="WP_283765793.1">
    <property type="nucleotide sequence ID" value="NZ_JAQOSO010000021.1"/>
</dbReference>
<proteinExistence type="predicted"/>
<keyword evidence="2" id="KW-1185">Reference proteome</keyword>
<organism evidence="1 2">
    <name type="scientific">Roseofilum capinflatum BLCC-M114</name>
    <dbReference type="NCBI Taxonomy" id="3022440"/>
    <lineage>
        <taxon>Bacteria</taxon>
        <taxon>Bacillati</taxon>
        <taxon>Cyanobacteriota</taxon>
        <taxon>Cyanophyceae</taxon>
        <taxon>Desertifilales</taxon>
        <taxon>Desertifilaceae</taxon>
        <taxon>Roseofilum</taxon>
        <taxon>Roseofilum capinflatum</taxon>
    </lineage>
</organism>
<dbReference type="EMBL" id="JAQOSO010000021">
    <property type="protein sequence ID" value="MDJ1173428.1"/>
    <property type="molecule type" value="Genomic_DNA"/>
</dbReference>
<protein>
    <recommendedName>
        <fullName evidence="3">DUF3598 domain-containing protein</fullName>
    </recommendedName>
</protein>
<evidence type="ECO:0000313" key="2">
    <source>
        <dbReference type="Proteomes" id="UP001235849"/>
    </source>
</evidence>
<evidence type="ECO:0000313" key="1">
    <source>
        <dbReference type="EMBL" id="MDJ1173428.1"/>
    </source>
</evidence>
<gene>
    <name evidence="1" type="ORF">PMG25_04915</name>
</gene>
<comment type="caution">
    <text evidence="1">The sequence shown here is derived from an EMBL/GenBank/DDBJ whole genome shotgun (WGS) entry which is preliminary data.</text>
</comment>
<sequence>MRPPSEVWQGCSGHWQPAFIRENLLPLGHAAWQGYLTHGRGLLACEVEGGDAIAVDWRSDIVQYRLQYIPSGAIPTYLEPHHLQTDCSHRLMDTVQIYTPDRDISIAIEGKPIEIYWLRNLAIAPPDCYRQVCDRWDEFNLEPE</sequence>
<name>A0ABT7B2N1_9CYAN</name>
<dbReference type="Proteomes" id="UP001235849">
    <property type="component" value="Unassembled WGS sequence"/>
</dbReference>
<evidence type="ECO:0008006" key="3">
    <source>
        <dbReference type="Google" id="ProtNLM"/>
    </source>
</evidence>
<reference evidence="1 2" key="1">
    <citation type="submission" date="2023-01" db="EMBL/GenBank/DDBJ databases">
        <title>Novel diversity within Roseofilum (Cyanobacteria; Desertifilaceae) from marine benthic mats with descriptions of four novel species.</title>
        <authorList>
            <person name="Wang Y."/>
            <person name="Berthold D.E."/>
            <person name="Hu J."/>
            <person name="Lefler F.W."/>
            <person name="Laughinghouse H.D. IV."/>
        </authorList>
    </citation>
    <scope>NUCLEOTIDE SEQUENCE [LARGE SCALE GENOMIC DNA]</scope>
    <source>
        <strain evidence="1 2">BLCC-M114</strain>
    </source>
</reference>
<accession>A0ABT7B2N1</accession>